<accession>A0A2Z6I7Q6</accession>
<reference evidence="10 11" key="1">
    <citation type="journal article" date="2018" name="Int. J. Syst. Evol. Microbiol.">
        <title>Mesosutterella multiformis gen. nov., sp. nov., a member of the family Sutterellaceae and Sutterella megalosphaeroides sp. nov., isolated from human faeces.</title>
        <authorList>
            <person name="Sakamoto M."/>
            <person name="Ikeyama N."/>
            <person name="Kunihiro T."/>
            <person name="Iino T."/>
            <person name="Yuki M."/>
            <person name="Ohkuma M."/>
        </authorList>
    </citation>
    <scope>NUCLEOTIDE SEQUENCE [LARGE SCALE GENOMIC DNA]</scope>
    <source>
        <strain evidence="10 11">6FBBBH3</strain>
    </source>
</reference>
<dbReference type="RefSeq" id="WP_232008809.1">
    <property type="nucleotide sequence ID" value="NZ_AP018786.1"/>
</dbReference>
<evidence type="ECO:0000313" key="11">
    <source>
        <dbReference type="Proteomes" id="UP000271003"/>
    </source>
</evidence>
<dbReference type="AlphaFoldDB" id="A0A2Z6I7Q6"/>
<evidence type="ECO:0000256" key="2">
    <source>
        <dbReference type="ARBA" id="ARBA00009813"/>
    </source>
</evidence>
<proteinExistence type="inferred from homology"/>
<evidence type="ECO:0000256" key="4">
    <source>
        <dbReference type="ARBA" id="ARBA00022764"/>
    </source>
</evidence>
<dbReference type="EMBL" id="AP018786">
    <property type="protein sequence ID" value="BBF22453.1"/>
    <property type="molecule type" value="Genomic_DNA"/>
</dbReference>
<gene>
    <name evidence="10" type="primary">dsbC</name>
    <name evidence="10" type="ORF">SUTMEG_03440</name>
</gene>
<keyword evidence="3 7" id="KW-0732">Signal</keyword>
<evidence type="ECO:0000256" key="5">
    <source>
        <dbReference type="ARBA" id="ARBA00023157"/>
    </source>
</evidence>
<protein>
    <recommendedName>
        <fullName evidence="7">Thiol:disulfide interchange protein</fullName>
    </recommendedName>
</protein>
<comment type="subcellular location">
    <subcellularLocation>
        <location evidence="1 7">Periplasm</location>
    </subcellularLocation>
</comment>
<dbReference type="InterPro" id="IPR018950">
    <property type="entry name" value="DiS-bond_isomerase_DsbC/G_N"/>
</dbReference>
<evidence type="ECO:0000256" key="1">
    <source>
        <dbReference type="ARBA" id="ARBA00004418"/>
    </source>
</evidence>
<evidence type="ECO:0000313" key="10">
    <source>
        <dbReference type="EMBL" id="BBF22453.1"/>
    </source>
</evidence>
<dbReference type="Gene3D" id="3.10.450.70">
    <property type="entry name" value="Disulphide bond isomerase, DsbC/G, N-terminal"/>
    <property type="match status" value="1"/>
</dbReference>
<dbReference type="InterPro" id="IPR033954">
    <property type="entry name" value="DiS-bond_Isoase_DsbC/G"/>
</dbReference>
<dbReference type="KEGG" id="sutt:SUTMEG_03440"/>
<feature type="chain" id="PRO_5016193328" description="Thiol:disulfide interchange protein" evidence="7">
    <location>
        <begin position="21"/>
        <end position="231"/>
    </location>
</feature>
<dbReference type="Proteomes" id="UP000271003">
    <property type="component" value="Chromosome"/>
</dbReference>
<keyword evidence="4 7" id="KW-0574">Periplasm</keyword>
<dbReference type="SUPFAM" id="SSF54423">
    <property type="entry name" value="DsbC/DsbG N-terminal domain-like"/>
    <property type="match status" value="1"/>
</dbReference>
<sequence>MKHCFIAALTALMLIPGVQAATEQSVRDNLMKSTGLKAEAVRPAPVKGLWEVVIQDRIFYVDDDVKVVFSGSLIDTATKTNLTQERLREVARDNWKKWPFEDAVKQVFGKGEREVIVFSDANCTYCRMMEDTFAAAGNLTVYTFIVPMLRGETNNREIVCSKDPAEAWHNWMARGIAPAPAPEGCDASVLQRNARLMSRYNITGAPTLFFPSGDRMTGAMTPEQLESMLQR</sequence>
<name>A0A2Z6I7Q6_9BURK</name>
<evidence type="ECO:0000256" key="7">
    <source>
        <dbReference type="RuleBase" id="RU364038"/>
    </source>
</evidence>
<dbReference type="InterPro" id="IPR012336">
    <property type="entry name" value="Thioredoxin-like_fold"/>
</dbReference>
<dbReference type="GO" id="GO:0042597">
    <property type="term" value="C:periplasmic space"/>
    <property type="evidence" value="ECO:0007669"/>
    <property type="project" value="UniProtKB-SubCell"/>
</dbReference>
<feature type="signal peptide" evidence="7">
    <location>
        <begin position="1"/>
        <end position="20"/>
    </location>
</feature>
<evidence type="ECO:0000259" key="9">
    <source>
        <dbReference type="Pfam" id="PF13098"/>
    </source>
</evidence>
<feature type="domain" description="Disulphide bond isomerase DsbC/G N-terminal" evidence="8">
    <location>
        <begin position="19"/>
        <end position="84"/>
    </location>
</feature>
<organism evidence="10 11">
    <name type="scientific">Sutterella megalosphaeroides</name>
    <dbReference type="NCBI Taxonomy" id="2494234"/>
    <lineage>
        <taxon>Bacteria</taxon>
        <taxon>Pseudomonadati</taxon>
        <taxon>Pseudomonadota</taxon>
        <taxon>Betaproteobacteria</taxon>
        <taxon>Burkholderiales</taxon>
        <taxon>Sutterellaceae</taxon>
        <taxon>Sutterella</taxon>
    </lineage>
</organism>
<dbReference type="PANTHER" id="PTHR35272:SF3">
    <property type="entry name" value="THIOL:DISULFIDE INTERCHANGE PROTEIN DSBC"/>
    <property type="match status" value="1"/>
</dbReference>
<comment type="function">
    <text evidence="7">Required for disulfide bond formation in some periplasmic proteins. Acts by transferring its disulfide bond to other proteins and is reduced in the process.</text>
</comment>
<keyword evidence="5" id="KW-1015">Disulfide bond</keyword>
<dbReference type="Gene3D" id="3.40.30.10">
    <property type="entry name" value="Glutaredoxin"/>
    <property type="match status" value="1"/>
</dbReference>
<dbReference type="Pfam" id="PF10411">
    <property type="entry name" value="DsbC_N"/>
    <property type="match status" value="1"/>
</dbReference>
<dbReference type="InterPro" id="IPR036249">
    <property type="entry name" value="Thioredoxin-like_sf"/>
</dbReference>
<evidence type="ECO:0000259" key="8">
    <source>
        <dbReference type="Pfam" id="PF10411"/>
    </source>
</evidence>
<keyword evidence="6 7" id="KW-0676">Redox-active center</keyword>
<dbReference type="Pfam" id="PF13098">
    <property type="entry name" value="Thioredoxin_2"/>
    <property type="match status" value="1"/>
</dbReference>
<keyword evidence="11" id="KW-1185">Reference proteome</keyword>
<comment type="similarity">
    <text evidence="2 7">Belongs to the thioredoxin family. DsbC subfamily.</text>
</comment>
<dbReference type="InterPro" id="IPR009094">
    <property type="entry name" value="DiS-bond_isomerase_DsbC/G_N_sf"/>
</dbReference>
<dbReference type="CDD" id="cd03020">
    <property type="entry name" value="DsbA_DsbC_DsbG"/>
    <property type="match status" value="1"/>
</dbReference>
<dbReference type="SUPFAM" id="SSF52833">
    <property type="entry name" value="Thioredoxin-like"/>
    <property type="match status" value="1"/>
</dbReference>
<dbReference type="InterPro" id="IPR051470">
    <property type="entry name" value="Thiol:disulfide_interchange"/>
</dbReference>
<dbReference type="PANTHER" id="PTHR35272">
    <property type="entry name" value="THIOL:DISULFIDE INTERCHANGE PROTEIN DSBC-RELATED"/>
    <property type="match status" value="1"/>
</dbReference>
<evidence type="ECO:0000256" key="3">
    <source>
        <dbReference type="ARBA" id="ARBA00022729"/>
    </source>
</evidence>
<evidence type="ECO:0000256" key="6">
    <source>
        <dbReference type="ARBA" id="ARBA00023284"/>
    </source>
</evidence>
<feature type="domain" description="Thioredoxin-like fold" evidence="9">
    <location>
        <begin position="109"/>
        <end position="229"/>
    </location>
</feature>